<accession>A0ABT6JS27</accession>
<dbReference type="Pfam" id="PF12680">
    <property type="entry name" value="SnoaL_2"/>
    <property type="match status" value="1"/>
</dbReference>
<gene>
    <name evidence="2" type="ORF">QFW81_05610</name>
</gene>
<evidence type="ECO:0000259" key="1">
    <source>
        <dbReference type="Pfam" id="PF12680"/>
    </source>
</evidence>
<evidence type="ECO:0000313" key="2">
    <source>
        <dbReference type="EMBL" id="MDH5833402.1"/>
    </source>
</evidence>
<dbReference type="EMBL" id="JARXRO010000014">
    <property type="protein sequence ID" value="MDH5833402.1"/>
    <property type="molecule type" value="Genomic_DNA"/>
</dbReference>
<dbReference type="Gene3D" id="3.10.450.50">
    <property type="match status" value="1"/>
</dbReference>
<dbReference type="InterPro" id="IPR037401">
    <property type="entry name" value="SnoaL-like"/>
</dbReference>
<dbReference type="PROSITE" id="PS51318">
    <property type="entry name" value="TAT"/>
    <property type="match status" value="1"/>
</dbReference>
<proteinExistence type="predicted"/>
<dbReference type="RefSeq" id="WP_280577667.1">
    <property type="nucleotide sequence ID" value="NZ_JARXRO010000014.1"/>
</dbReference>
<evidence type="ECO:0000313" key="3">
    <source>
        <dbReference type="Proteomes" id="UP001156873"/>
    </source>
</evidence>
<sequence length="165" mass="18124">MTVSSRRSFVTGLATLAAIPLVPNVRARVPSSNEGVVRELYRVAESPNLDADRFVSLFVKDGYFLDVSSGQRWVGQEVREPVTGLISAYPDMHRELLKVYSDAGGAVIVELRLQGTHRGNLPLPDGVLRATGKTFDVACCDVWQLEDGKVTSFHCYNSLVAWLKG</sequence>
<comment type="caution">
    <text evidence="2">The sequence shown here is derived from an EMBL/GenBank/DDBJ whole genome shotgun (WGS) entry which is preliminary data.</text>
</comment>
<keyword evidence="3" id="KW-1185">Reference proteome</keyword>
<protein>
    <submittedName>
        <fullName evidence="2">Nuclear transport factor 2 family protein</fullName>
    </submittedName>
</protein>
<feature type="domain" description="SnoaL-like" evidence="1">
    <location>
        <begin position="37"/>
        <end position="152"/>
    </location>
</feature>
<dbReference type="InterPro" id="IPR006311">
    <property type="entry name" value="TAT_signal"/>
</dbReference>
<dbReference type="Proteomes" id="UP001156873">
    <property type="component" value="Unassembled WGS sequence"/>
</dbReference>
<reference evidence="2 3" key="1">
    <citation type="submission" date="2023-04" db="EMBL/GenBank/DDBJ databases">
        <title>Luteimonas sp. M1R5S59.</title>
        <authorList>
            <person name="Sun J.-Q."/>
        </authorList>
    </citation>
    <scope>NUCLEOTIDE SEQUENCE [LARGE SCALE GENOMIC DNA]</scope>
    <source>
        <strain evidence="2 3">M1R5S59</strain>
    </source>
</reference>
<name>A0ABT6JS27_9GAMM</name>
<organism evidence="2 3">
    <name type="scientific">Luteimonas kalidii</name>
    <dbReference type="NCBI Taxonomy" id="3042025"/>
    <lineage>
        <taxon>Bacteria</taxon>
        <taxon>Pseudomonadati</taxon>
        <taxon>Pseudomonadota</taxon>
        <taxon>Gammaproteobacteria</taxon>
        <taxon>Lysobacterales</taxon>
        <taxon>Lysobacteraceae</taxon>
        <taxon>Luteimonas</taxon>
    </lineage>
</organism>
<dbReference type="InterPro" id="IPR032710">
    <property type="entry name" value="NTF2-like_dom_sf"/>
</dbReference>
<dbReference type="SUPFAM" id="SSF54427">
    <property type="entry name" value="NTF2-like"/>
    <property type="match status" value="1"/>
</dbReference>